<dbReference type="GO" id="GO:0007155">
    <property type="term" value="P:cell adhesion"/>
    <property type="evidence" value="ECO:0007669"/>
    <property type="project" value="InterPro"/>
</dbReference>
<keyword evidence="8 10" id="KW-0472">Membrane</keyword>
<dbReference type="InterPro" id="IPR006665">
    <property type="entry name" value="OmpA-like"/>
</dbReference>
<dbReference type="PANTHER" id="PTHR30329">
    <property type="entry name" value="STATOR ELEMENT OF FLAGELLAR MOTOR COMPLEX"/>
    <property type="match status" value="1"/>
</dbReference>
<feature type="signal peptide" evidence="12">
    <location>
        <begin position="1"/>
        <end position="23"/>
    </location>
</feature>
<proteinExistence type="predicted"/>
<evidence type="ECO:0000256" key="1">
    <source>
        <dbReference type="ARBA" id="ARBA00004571"/>
    </source>
</evidence>
<dbReference type="GO" id="GO:0009279">
    <property type="term" value="C:cell outer membrane"/>
    <property type="evidence" value="ECO:0007669"/>
    <property type="project" value="UniProtKB-SubCell"/>
</dbReference>
<evidence type="ECO:0000256" key="3">
    <source>
        <dbReference type="ARBA" id="ARBA00022452"/>
    </source>
</evidence>
<dbReference type="InterPro" id="IPR006664">
    <property type="entry name" value="OMP_bac"/>
</dbReference>
<dbReference type="InterPro" id="IPR011250">
    <property type="entry name" value="OMP/PagP_B-barrel"/>
</dbReference>
<keyword evidence="2" id="KW-0813">Transport</keyword>
<feature type="region of interest" description="Disordered" evidence="11">
    <location>
        <begin position="427"/>
        <end position="461"/>
    </location>
</feature>
<gene>
    <name evidence="14" type="ORF">GCM10010831_13300</name>
</gene>
<evidence type="ECO:0000313" key="14">
    <source>
        <dbReference type="EMBL" id="GGE13258.1"/>
    </source>
</evidence>
<dbReference type="Gene3D" id="2.40.160.20">
    <property type="match status" value="1"/>
</dbReference>
<keyword evidence="15" id="KW-1185">Reference proteome</keyword>
<dbReference type="InterPro" id="IPR050330">
    <property type="entry name" value="Bact_OuterMem_StrucFunc"/>
</dbReference>
<evidence type="ECO:0000259" key="13">
    <source>
        <dbReference type="PROSITE" id="PS51123"/>
    </source>
</evidence>
<keyword evidence="3" id="KW-1134">Transmembrane beta strand</keyword>
<dbReference type="Gene3D" id="3.30.1330.60">
    <property type="entry name" value="OmpA-like domain"/>
    <property type="match status" value="1"/>
</dbReference>
<dbReference type="GO" id="GO:0015288">
    <property type="term" value="F:porin activity"/>
    <property type="evidence" value="ECO:0007669"/>
    <property type="project" value="UniProtKB-KW"/>
</dbReference>
<keyword evidence="9" id="KW-0998">Cell outer membrane</keyword>
<evidence type="ECO:0000256" key="11">
    <source>
        <dbReference type="SAM" id="MobiDB-lite"/>
    </source>
</evidence>
<dbReference type="SUPFAM" id="SSF56925">
    <property type="entry name" value="OMPA-like"/>
    <property type="match status" value="1"/>
</dbReference>
<dbReference type="CDD" id="cd07185">
    <property type="entry name" value="OmpA_C-like"/>
    <property type="match status" value="1"/>
</dbReference>
<dbReference type="PRINTS" id="PR01023">
    <property type="entry name" value="NAFLGMOTY"/>
</dbReference>
<dbReference type="InterPro" id="IPR003367">
    <property type="entry name" value="Thrombospondin_3-like_rpt"/>
</dbReference>
<evidence type="ECO:0000256" key="7">
    <source>
        <dbReference type="ARBA" id="ARBA00023114"/>
    </source>
</evidence>
<organism evidence="14 15">
    <name type="scientific">Psychroflexus salis</name>
    <dbReference type="NCBI Taxonomy" id="1526574"/>
    <lineage>
        <taxon>Bacteria</taxon>
        <taxon>Pseudomonadati</taxon>
        <taxon>Bacteroidota</taxon>
        <taxon>Flavobacteriia</taxon>
        <taxon>Flavobacteriales</taxon>
        <taxon>Flavobacteriaceae</taxon>
        <taxon>Psychroflexus</taxon>
    </lineage>
</organism>
<dbReference type="GO" id="GO:0046930">
    <property type="term" value="C:pore complex"/>
    <property type="evidence" value="ECO:0007669"/>
    <property type="project" value="UniProtKB-KW"/>
</dbReference>
<dbReference type="Pfam" id="PF02412">
    <property type="entry name" value="TSP_3"/>
    <property type="match status" value="4"/>
</dbReference>
<dbReference type="Pfam" id="PF00691">
    <property type="entry name" value="OmpA"/>
    <property type="match status" value="1"/>
</dbReference>
<accession>A0A916ZTC4</accession>
<evidence type="ECO:0000256" key="12">
    <source>
        <dbReference type="SAM" id="SignalP"/>
    </source>
</evidence>
<sequence>MKQLNKLAVALIMLFAFTFSTQAQNEDNRWSIFLGVNAVDFYPTGNGMAPDYLMSSENFLEDFFNVGDHWNAVASMTSLNVGYYVGQDLSVRGGFNVNRISKIGKTKPESKLTYVALDGDLLYSFNRLLNSGRFDPYLGAGVGYYWLDSEGAATFNSSLGLNIQLTEKLFFTLETSYKQAFDGGRLDLFQHTAGIKFAFGGKDTDGDGVFDDKDKCPEVPGLEEFEGCPDSDGDGMPDAEDSCPEVAGLPEFNGCPDTDGDGVTDAEDKCPKIAGLAKYDGCPDTDGDGVPDNLDECKDQAGPKENKGCPWPDSDGDGVPDKDDLCPEVAGTSADKGCPEVTKEVQDELNEFAKVINFQSGKTYITDYSKNILDTKVIPILNKYPNANFVIEGHTDSTGSKKTNQRISDERAAAVKEYLQTNGVAKERLTSKGYGPDKPIASNKTENGRKENRRVEINLVK</sequence>
<keyword evidence="6" id="KW-0406">Ion transport</keyword>
<keyword evidence="7" id="KW-0626">Porin</keyword>
<protein>
    <submittedName>
        <fullName evidence="14">Cell envelope biogenesis protein OmpA</fullName>
    </submittedName>
</protein>
<evidence type="ECO:0000256" key="9">
    <source>
        <dbReference type="ARBA" id="ARBA00023237"/>
    </source>
</evidence>
<evidence type="ECO:0000256" key="10">
    <source>
        <dbReference type="PROSITE-ProRule" id="PRU00473"/>
    </source>
</evidence>
<evidence type="ECO:0000256" key="6">
    <source>
        <dbReference type="ARBA" id="ARBA00023065"/>
    </source>
</evidence>
<dbReference type="EMBL" id="BMGL01000007">
    <property type="protein sequence ID" value="GGE13258.1"/>
    <property type="molecule type" value="Genomic_DNA"/>
</dbReference>
<feature type="region of interest" description="Disordered" evidence="11">
    <location>
        <begin position="221"/>
        <end position="241"/>
    </location>
</feature>
<evidence type="ECO:0000256" key="2">
    <source>
        <dbReference type="ARBA" id="ARBA00022448"/>
    </source>
</evidence>
<keyword evidence="5 12" id="KW-0732">Signal</keyword>
<dbReference type="GO" id="GO:0005509">
    <property type="term" value="F:calcium ion binding"/>
    <property type="evidence" value="ECO:0007669"/>
    <property type="project" value="InterPro"/>
</dbReference>
<dbReference type="SUPFAM" id="SSF103088">
    <property type="entry name" value="OmpA-like"/>
    <property type="match status" value="1"/>
</dbReference>
<dbReference type="InterPro" id="IPR028974">
    <property type="entry name" value="TSP_type-3_rpt"/>
</dbReference>
<dbReference type="SUPFAM" id="SSF103647">
    <property type="entry name" value="TSP type-3 repeat"/>
    <property type="match status" value="1"/>
</dbReference>
<dbReference type="Proteomes" id="UP000599688">
    <property type="component" value="Unassembled WGS sequence"/>
</dbReference>
<name>A0A916ZTC4_9FLAO</name>
<feature type="domain" description="OmpA-like" evidence="13">
    <location>
        <begin position="345"/>
        <end position="461"/>
    </location>
</feature>
<dbReference type="PANTHER" id="PTHR30329:SF21">
    <property type="entry name" value="LIPOPROTEIN YIAD-RELATED"/>
    <property type="match status" value="1"/>
</dbReference>
<comment type="caution">
    <text evidence="14">The sequence shown here is derived from an EMBL/GenBank/DDBJ whole genome shotgun (WGS) entry which is preliminary data.</text>
</comment>
<dbReference type="AlphaFoldDB" id="A0A916ZTC4"/>
<dbReference type="InterPro" id="IPR036737">
    <property type="entry name" value="OmpA-like_sf"/>
</dbReference>
<dbReference type="RefSeq" id="WP_188406043.1">
    <property type="nucleotide sequence ID" value="NZ_BMGL01000007.1"/>
</dbReference>
<reference evidence="14 15" key="1">
    <citation type="journal article" date="2014" name="Int. J. Syst. Evol. Microbiol.">
        <title>Complete genome sequence of Corynebacterium casei LMG S-19264T (=DSM 44701T), isolated from a smear-ripened cheese.</title>
        <authorList>
            <consortium name="US DOE Joint Genome Institute (JGI-PGF)"/>
            <person name="Walter F."/>
            <person name="Albersmeier A."/>
            <person name="Kalinowski J."/>
            <person name="Ruckert C."/>
        </authorList>
    </citation>
    <scope>NUCLEOTIDE SEQUENCE [LARGE SCALE GENOMIC DNA]</scope>
    <source>
        <strain evidence="14 15">CGMCC 1.12925</strain>
    </source>
</reference>
<dbReference type="PROSITE" id="PS51123">
    <property type="entry name" value="OMPA_2"/>
    <property type="match status" value="1"/>
</dbReference>
<feature type="compositionally biased region" description="Basic and acidic residues" evidence="11">
    <location>
        <begin position="446"/>
        <end position="461"/>
    </location>
</feature>
<evidence type="ECO:0000313" key="15">
    <source>
        <dbReference type="Proteomes" id="UP000599688"/>
    </source>
</evidence>
<comment type="subcellular location">
    <subcellularLocation>
        <location evidence="1">Cell outer membrane</location>
        <topology evidence="1">Multi-pass membrane protein</topology>
    </subcellularLocation>
</comment>
<feature type="region of interest" description="Disordered" evidence="11">
    <location>
        <begin position="299"/>
        <end position="318"/>
    </location>
</feature>
<feature type="chain" id="PRO_5036835238" evidence="12">
    <location>
        <begin position="24"/>
        <end position="461"/>
    </location>
</feature>
<keyword evidence="4" id="KW-0812">Transmembrane</keyword>
<dbReference type="GO" id="GO:0006811">
    <property type="term" value="P:monoatomic ion transport"/>
    <property type="evidence" value="ECO:0007669"/>
    <property type="project" value="UniProtKB-KW"/>
</dbReference>
<evidence type="ECO:0000256" key="5">
    <source>
        <dbReference type="ARBA" id="ARBA00022729"/>
    </source>
</evidence>
<evidence type="ECO:0000256" key="4">
    <source>
        <dbReference type="ARBA" id="ARBA00022692"/>
    </source>
</evidence>
<evidence type="ECO:0000256" key="8">
    <source>
        <dbReference type="ARBA" id="ARBA00023136"/>
    </source>
</evidence>
<dbReference type="InterPro" id="IPR027385">
    <property type="entry name" value="Beta-barrel_OMP"/>
</dbReference>
<dbReference type="PRINTS" id="PR01021">
    <property type="entry name" value="OMPADOMAIN"/>
</dbReference>
<dbReference type="Pfam" id="PF13505">
    <property type="entry name" value="OMP_b-brl"/>
    <property type="match status" value="1"/>
</dbReference>